<dbReference type="GO" id="GO:0009897">
    <property type="term" value="C:external side of plasma membrane"/>
    <property type="evidence" value="ECO:0007669"/>
    <property type="project" value="TreeGrafter"/>
</dbReference>
<keyword evidence="1" id="KW-0732">Signal</keyword>
<dbReference type="GO" id="GO:0004888">
    <property type="term" value="F:transmembrane signaling receptor activity"/>
    <property type="evidence" value="ECO:0007669"/>
    <property type="project" value="TreeGrafter"/>
</dbReference>
<dbReference type="PROSITE" id="PS50835">
    <property type="entry name" value="IG_LIKE"/>
    <property type="match status" value="1"/>
</dbReference>
<proteinExistence type="predicted"/>
<accession>A0A9Q1F150</accession>
<keyword evidence="5" id="KW-1185">Reference proteome</keyword>
<evidence type="ECO:0000313" key="5">
    <source>
        <dbReference type="Proteomes" id="UP001152622"/>
    </source>
</evidence>
<reference evidence="4" key="1">
    <citation type="journal article" date="2023" name="Science">
        <title>Genome structures resolve the early diversification of teleost fishes.</title>
        <authorList>
            <person name="Parey E."/>
            <person name="Louis A."/>
            <person name="Montfort J."/>
            <person name="Bouchez O."/>
            <person name="Roques C."/>
            <person name="Iampietro C."/>
            <person name="Lluch J."/>
            <person name="Castinel A."/>
            <person name="Donnadieu C."/>
            <person name="Desvignes T."/>
            <person name="Floi Bucao C."/>
            <person name="Jouanno E."/>
            <person name="Wen M."/>
            <person name="Mejri S."/>
            <person name="Dirks R."/>
            <person name="Jansen H."/>
            <person name="Henkel C."/>
            <person name="Chen W.J."/>
            <person name="Zahm M."/>
            <person name="Cabau C."/>
            <person name="Klopp C."/>
            <person name="Thompson A.W."/>
            <person name="Robinson-Rechavi M."/>
            <person name="Braasch I."/>
            <person name="Lecointre G."/>
            <person name="Bobe J."/>
            <person name="Postlethwait J.H."/>
            <person name="Berthelot C."/>
            <person name="Roest Crollius H."/>
            <person name="Guiguen Y."/>
        </authorList>
    </citation>
    <scope>NUCLEOTIDE SEQUENCE</scope>
    <source>
        <strain evidence="4">WJC10195</strain>
    </source>
</reference>
<dbReference type="GO" id="GO:0007166">
    <property type="term" value="P:cell surface receptor signaling pathway"/>
    <property type="evidence" value="ECO:0007669"/>
    <property type="project" value="TreeGrafter"/>
</dbReference>
<dbReference type="InterPro" id="IPR050488">
    <property type="entry name" value="Ig_Fc_receptor"/>
</dbReference>
<name>A0A9Q1F150_SYNKA</name>
<feature type="domain" description="Ig-like" evidence="3">
    <location>
        <begin position="51"/>
        <end position="136"/>
    </location>
</feature>
<dbReference type="AlphaFoldDB" id="A0A9Q1F150"/>
<dbReference type="InterPro" id="IPR036179">
    <property type="entry name" value="Ig-like_dom_sf"/>
</dbReference>
<protein>
    <recommendedName>
        <fullName evidence="3">Ig-like domain-containing protein</fullName>
    </recommendedName>
</protein>
<dbReference type="InterPro" id="IPR007110">
    <property type="entry name" value="Ig-like_dom"/>
</dbReference>
<dbReference type="Pfam" id="PF13927">
    <property type="entry name" value="Ig_3"/>
    <property type="match status" value="1"/>
</dbReference>
<organism evidence="4 5">
    <name type="scientific">Synaphobranchus kaupii</name>
    <name type="common">Kaup's arrowtooth eel</name>
    <dbReference type="NCBI Taxonomy" id="118154"/>
    <lineage>
        <taxon>Eukaryota</taxon>
        <taxon>Metazoa</taxon>
        <taxon>Chordata</taxon>
        <taxon>Craniata</taxon>
        <taxon>Vertebrata</taxon>
        <taxon>Euteleostomi</taxon>
        <taxon>Actinopterygii</taxon>
        <taxon>Neopterygii</taxon>
        <taxon>Teleostei</taxon>
        <taxon>Anguilliformes</taxon>
        <taxon>Synaphobranchidae</taxon>
        <taxon>Synaphobranchus</taxon>
    </lineage>
</organism>
<dbReference type="InterPro" id="IPR013783">
    <property type="entry name" value="Ig-like_fold"/>
</dbReference>
<dbReference type="Gene3D" id="2.60.40.10">
    <property type="entry name" value="Immunoglobulins"/>
    <property type="match status" value="2"/>
</dbReference>
<dbReference type="EMBL" id="JAINUF010000010">
    <property type="protein sequence ID" value="KAJ8349014.1"/>
    <property type="molecule type" value="Genomic_DNA"/>
</dbReference>
<dbReference type="GO" id="GO:0006955">
    <property type="term" value="P:immune response"/>
    <property type="evidence" value="ECO:0007669"/>
    <property type="project" value="TreeGrafter"/>
</dbReference>
<evidence type="ECO:0000256" key="1">
    <source>
        <dbReference type="ARBA" id="ARBA00022729"/>
    </source>
</evidence>
<dbReference type="Proteomes" id="UP001152622">
    <property type="component" value="Chromosome 10"/>
</dbReference>
<dbReference type="PANTHER" id="PTHR11481">
    <property type="entry name" value="IMMUNOGLOBULIN FC RECEPTOR"/>
    <property type="match status" value="1"/>
</dbReference>
<dbReference type="SUPFAM" id="SSF48726">
    <property type="entry name" value="Immunoglobulin"/>
    <property type="match status" value="2"/>
</dbReference>
<dbReference type="SMART" id="SM00409">
    <property type="entry name" value="IG"/>
    <property type="match status" value="1"/>
</dbReference>
<evidence type="ECO:0000313" key="4">
    <source>
        <dbReference type="EMBL" id="KAJ8349014.1"/>
    </source>
</evidence>
<dbReference type="OrthoDB" id="6151406at2759"/>
<dbReference type="PANTHER" id="PTHR11481:SF64">
    <property type="entry name" value="FC RECEPTOR-LIKE PROTEIN 4"/>
    <property type="match status" value="1"/>
</dbReference>
<evidence type="ECO:0000259" key="3">
    <source>
        <dbReference type="PROSITE" id="PS50835"/>
    </source>
</evidence>
<dbReference type="InterPro" id="IPR003599">
    <property type="entry name" value="Ig_sub"/>
</dbReference>
<evidence type="ECO:0000256" key="2">
    <source>
        <dbReference type="ARBA" id="ARBA00023157"/>
    </source>
</evidence>
<sequence>MYKDLLFPKTENNTCTFSPVSFAHRGEYWCVAGNDTALYSNPVDIRVSALPKASLTVEPKWRPLYHGETVTLKCEVDRYSNWTYFWYTEQRHRATSLTKEYNVTISGAAGSDQGKYWCEGRLEGRNVTSQRSDSITLTAAAVLLGLKCDITAQRLHHSDCCRQTGVWPGCCSAPAGHHYTLCEMLQETR</sequence>
<keyword evidence="2" id="KW-1015">Disulfide bond</keyword>
<comment type="caution">
    <text evidence="4">The sequence shown here is derived from an EMBL/GenBank/DDBJ whole genome shotgun (WGS) entry which is preliminary data.</text>
</comment>
<gene>
    <name evidence="4" type="ORF">SKAU_G00276030</name>
</gene>